<sequence>MRTARRLSGASSKQLDAMAEIAVSAGHLLEMAQELQQSIQRFKV</sequence>
<reference evidence="1 2" key="1">
    <citation type="submission" date="2024-09" db="EMBL/GenBank/DDBJ databases">
        <authorList>
            <person name="Makale K.P.P."/>
            <person name="Makhzoum A."/>
            <person name="Rantong G."/>
            <person name="Rahube T.O."/>
        </authorList>
    </citation>
    <scope>NUCLEOTIDE SEQUENCE [LARGE SCALE GENOMIC DNA]</scope>
    <source>
        <strain evidence="1 2">KM_D13</strain>
    </source>
</reference>
<evidence type="ECO:0000313" key="2">
    <source>
        <dbReference type="Proteomes" id="UP001575622"/>
    </source>
</evidence>
<name>A0ABV4UYL6_9BACL</name>
<keyword evidence="2" id="KW-1185">Reference proteome</keyword>
<dbReference type="RefSeq" id="WP_373951179.1">
    <property type="nucleotide sequence ID" value="NZ_JBHDLN010000005.1"/>
</dbReference>
<evidence type="ECO:0008006" key="3">
    <source>
        <dbReference type="Google" id="ProtNLM"/>
    </source>
</evidence>
<dbReference type="Proteomes" id="UP001575622">
    <property type="component" value="Unassembled WGS sequence"/>
</dbReference>
<organism evidence="1 2">
    <name type="scientific">Paenibacillus oleatilyticus</name>
    <dbReference type="NCBI Taxonomy" id="2594886"/>
    <lineage>
        <taxon>Bacteria</taxon>
        <taxon>Bacillati</taxon>
        <taxon>Bacillota</taxon>
        <taxon>Bacilli</taxon>
        <taxon>Bacillales</taxon>
        <taxon>Paenibacillaceae</taxon>
        <taxon>Paenibacillus</taxon>
    </lineage>
</organism>
<accession>A0ABV4UYL6</accession>
<comment type="caution">
    <text evidence="1">The sequence shown here is derived from an EMBL/GenBank/DDBJ whole genome shotgun (WGS) entry which is preliminary data.</text>
</comment>
<gene>
    <name evidence="1" type="ORF">ACEU3E_12090</name>
</gene>
<dbReference type="EMBL" id="JBHDLN010000005">
    <property type="protein sequence ID" value="MFB0842914.1"/>
    <property type="molecule type" value="Genomic_DNA"/>
</dbReference>
<protein>
    <recommendedName>
        <fullName evidence="3">Methyl-accepting chemotaxis protein</fullName>
    </recommendedName>
</protein>
<evidence type="ECO:0000313" key="1">
    <source>
        <dbReference type="EMBL" id="MFB0842914.1"/>
    </source>
</evidence>
<proteinExistence type="predicted"/>